<accession>A0ABY6BC08</accession>
<dbReference type="InterPro" id="IPR014284">
    <property type="entry name" value="RNA_pol_sigma-70_dom"/>
</dbReference>
<dbReference type="RefSeq" id="WP_261694549.1">
    <property type="nucleotide sequence ID" value="NZ_CP104694.1"/>
</dbReference>
<dbReference type="Gene3D" id="1.10.10.10">
    <property type="entry name" value="Winged helix-like DNA-binding domain superfamily/Winged helix DNA-binding domain"/>
    <property type="match status" value="1"/>
</dbReference>
<reference evidence="7" key="1">
    <citation type="submission" date="2022-09" db="EMBL/GenBank/DDBJ databases">
        <title>Tahibacter sp. nov., isolated from a fresh water.</title>
        <authorList>
            <person name="Baek J.H."/>
            <person name="Lee J.K."/>
            <person name="Kim J.M."/>
            <person name="Jeon C.O."/>
        </authorList>
    </citation>
    <scope>NUCLEOTIDE SEQUENCE</scope>
    <source>
        <strain evidence="7">W38</strain>
    </source>
</reference>
<keyword evidence="4" id="KW-0804">Transcription</keyword>
<evidence type="ECO:0000256" key="1">
    <source>
        <dbReference type="ARBA" id="ARBA00010641"/>
    </source>
</evidence>
<dbReference type="InterPro" id="IPR013249">
    <property type="entry name" value="RNA_pol_sigma70_r4_t2"/>
</dbReference>
<keyword evidence="2" id="KW-0805">Transcription regulation</keyword>
<gene>
    <name evidence="7" type="ORF">N4264_23030</name>
</gene>
<dbReference type="InterPro" id="IPR013325">
    <property type="entry name" value="RNA_pol_sigma_r2"/>
</dbReference>
<comment type="similarity">
    <text evidence="1">Belongs to the sigma-70 factor family. ECF subfamily.</text>
</comment>
<dbReference type="EMBL" id="CP104694">
    <property type="protein sequence ID" value="UXI67579.1"/>
    <property type="molecule type" value="Genomic_DNA"/>
</dbReference>
<protein>
    <submittedName>
        <fullName evidence="7">Sigma-70 family RNA polymerase sigma factor</fullName>
    </submittedName>
</protein>
<feature type="domain" description="RNA polymerase sigma factor 70 region 4 type 2" evidence="6">
    <location>
        <begin position="122"/>
        <end position="172"/>
    </location>
</feature>
<organism evidence="7 8">
    <name type="scientific">Tahibacter amnicola</name>
    <dbReference type="NCBI Taxonomy" id="2976241"/>
    <lineage>
        <taxon>Bacteria</taxon>
        <taxon>Pseudomonadati</taxon>
        <taxon>Pseudomonadota</taxon>
        <taxon>Gammaproteobacteria</taxon>
        <taxon>Lysobacterales</taxon>
        <taxon>Rhodanobacteraceae</taxon>
        <taxon>Tahibacter</taxon>
    </lineage>
</organism>
<dbReference type="InterPro" id="IPR036388">
    <property type="entry name" value="WH-like_DNA-bd_sf"/>
</dbReference>
<keyword evidence="8" id="KW-1185">Reference proteome</keyword>
<dbReference type="PANTHER" id="PTHR43133:SF46">
    <property type="entry name" value="RNA POLYMERASE SIGMA-70 FACTOR ECF SUBFAMILY"/>
    <property type="match status" value="1"/>
</dbReference>
<evidence type="ECO:0000313" key="7">
    <source>
        <dbReference type="EMBL" id="UXI67579.1"/>
    </source>
</evidence>
<dbReference type="Pfam" id="PF04542">
    <property type="entry name" value="Sigma70_r2"/>
    <property type="match status" value="1"/>
</dbReference>
<dbReference type="Proteomes" id="UP001064632">
    <property type="component" value="Chromosome"/>
</dbReference>
<dbReference type="Gene3D" id="1.10.1740.10">
    <property type="match status" value="1"/>
</dbReference>
<evidence type="ECO:0000256" key="2">
    <source>
        <dbReference type="ARBA" id="ARBA00023015"/>
    </source>
</evidence>
<feature type="domain" description="RNA polymerase sigma-70 region 2" evidence="5">
    <location>
        <begin position="30"/>
        <end position="96"/>
    </location>
</feature>
<sequence>MERSSFAIDVPQSLLERAQRGELRAFEQIYRLFERPVYSMAFRLLNDADVAREILHDAMLKLFQRLSQFRGDAPFWGWLRQIALNEALMRLRKDKRLEFDAVYDEVESETAAPWVHADAIVLEQAMAKLPAVTRSVLWLFHVEGYSHPEIAEALSKTTSFSKSQVARGTARLRTLLADVTESAPCLIAATQPG</sequence>
<dbReference type="InterPro" id="IPR013324">
    <property type="entry name" value="RNA_pol_sigma_r3/r4-like"/>
</dbReference>
<name>A0ABY6BC08_9GAMM</name>
<dbReference type="Pfam" id="PF08281">
    <property type="entry name" value="Sigma70_r4_2"/>
    <property type="match status" value="1"/>
</dbReference>
<evidence type="ECO:0000313" key="8">
    <source>
        <dbReference type="Proteomes" id="UP001064632"/>
    </source>
</evidence>
<dbReference type="InterPro" id="IPR007627">
    <property type="entry name" value="RNA_pol_sigma70_r2"/>
</dbReference>
<dbReference type="PANTHER" id="PTHR43133">
    <property type="entry name" value="RNA POLYMERASE ECF-TYPE SIGMA FACTO"/>
    <property type="match status" value="1"/>
</dbReference>
<dbReference type="SUPFAM" id="SSF88946">
    <property type="entry name" value="Sigma2 domain of RNA polymerase sigma factors"/>
    <property type="match status" value="1"/>
</dbReference>
<evidence type="ECO:0000259" key="6">
    <source>
        <dbReference type="Pfam" id="PF08281"/>
    </source>
</evidence>
<evidence type="ECO:0000256" key="4">
    <source>
        <dbReference type="ARBA" id="ARBA00023163"/>
    </source>
</evidence>
<keyword evidence="3" id="KW-0731">Sigma factor</keyword>
<dbReference type="SUPFAM" id="SSF88659">
    <property type="entry name" value="Sigma3 and sigma4 domains of RNA polymerase sigma factors"/>
    <property type="match status" value="1"/>
</dbReference>
<evidence type="ECO:0000256" key="3">
    <source>
        <dbReference type="ARBA" id="ARBA00023082"/>
    </source>
</evidence>
<proteinExistence type="inferred from homology"/>
<dbReference type="InterPro" id="IPR039425">
    <property type="entry name" value="RNA_pol_sigma-70-like"/>
</dbReference>
<evidence type="ECO:0000259" key="5">
    <source>
        <dbReference type="Pfam" id="PF04542"/>
    </source>
</evidence>
<dbReference type="NCBIfam" id="TIGR02937">
    <property type="entry name" value="sigma70-ECF"/>
    <property type="match status" value="1"/>
</dbReference>